<reference evidence="2" key="1">
    <citation type="submission" date="2020-03" db="EMBL/GenBank/DDBJ databases">
        <title>The deep terrestrial virosphere.</title>
        <authorList>
            <person name="Holmfeldt K."/>
            <person name="Nilsson E."/>
            <person name="Simone D."/>
            <person name="Lopez-Fernandez M."/>
            <person name="Wu X."/>
            <person name="de Brujin I."/>
            <person name="Lundin D."/>
            <person name="Andersson A."/>
            <person name="Bertilsson S."/>
            <person name="Dopson M."/>
        </authorList>
    </citation>
    <scope>NUCLEOTIDE SEQUENCE</scope>
    <source>
        <strain evidence="2">MM415A02816</strain>
    </source>
</reference>
<proteinExistence type="predicted"/>
<name>A0A6M3JUA9_9ZZZZ</name>
<dbReference type="AlphaFoldDB" id="A0A6M3JUA9"/>
<feature type="region of interest" description="Disordered" evidence="1">
    <location>
        <begin position="1"/>
        <end position="84"/>
    </location>
</feature>
<sequence length="172" mass="19792">MPENEIEIEGQAPPQTEPEPQPVTPKVPKKRGRPKRKRRTKEQIEVAKILAEARKAKNKPRAVETGDFSMEEVSEDGPSQADLKDIARQEKEERSARKIFDELFIRRCVKKEGGFRKNLPAALRNKCIRLLEEMGREKPVWDRKVIPEDRYDGPLLTEAQKKENAEIAALKV</sequence>
<feature type="compositionally biased region" description="Pro residues" evidence="1">
    <location>
        <begin position="15"/>
        <end position="25"/>
    </location>
</feature>
<evidence type="ECO:0000313" key="2">
    <source>
        <dbReference type="EMBL" id="QJA72277.1"/>
    </source>
</evidence>
<dbReference type="EMBL" id="MT141938">
    <property type="protein sequence ID" value="QJA72277.1"/>
    <property type="molecule type" value="Genomic_DNA"/>
</dbReference>
<organism evidence="2">
    <name type="scientific">viral metagenome</name>
    <dbReference type="NCBI Taxonomy" id="1070528"/>
    <lineage>
        <taxon>unclassified sequences</taxon>
        <taxon>metagenomes</taxon>
        <taxon>organismal metagenomes</taxon>
    </lineage>
</organism>
<gene>
    <name evidence="2" type="ORF">MM415A02816_0005</name>
</gene>
<accession>A0A6M3JUA9</accession>
<evidence type="ECO:0000256" key="1">
    <source>
        <dbReference type="SAM" id="MobiDB-lite"/>
    </source>
</evidence>
<feature type="compositionally biased region" description="Basic residues" evidence="1">
    <location>
        <begin position="27"/>
        <end position="40"/>
    </location>
</feature>
<feature type="compositionally biased region" description="Basic and acidic residues" evidence="1">
    <location>
        <begin position="41"/>
        <end position="55"/>
    </location>
</feature>
<protein>
    <submittedName>
        <fullName evidence="2">Uncharacterized protein</fullName>
    </submittedName>
</protein>